<dbReference type="RefSeq" id="WP_190416742.1">
    <property type="nucleotide sequence ID" value="NZ_JAAOCA010000001.1"/>
</dbReference>
<dbReference type="Proteomes" id="UP000805841">
    <property type="component" value="Unassembled WGS sequence"/>
</dbReference>
<proteinExistence type="predicted"/>
<feature type="region of interest" description="Disordered" evidence="1">
    <location>
        <begin position="32"/>
        <end position="68"/>
    </location>
</feature>
<reference evidence="2 3" key="1">
    <citation type="journal article" date="2020" name="Insects">
        <title>Bacteria Belonging to Pseudomonas typographi sp. nov. from the Bark Beetle Ips typographus Have Genomic Potential to Aid in the Host Ecology.</title>
        <authorList>
            <person name="Peral-Aranega E."/>
            <person name="Saati-Santamaria Z."/>
            <person name="Kolarik M."/>
            <person name="Rivas R."/>
            <person name="Garcia-Fraile P."/>
        </authorList>
    </citation>
    <scope>NUCLEOTIDE SEQUENCE [LARGE SCALE GENOMIC DNA]</scope>
    <source>
        <strain evidence="2 3">CA3A</strain>
    </source>
</reference>
<organism evidence="2 3">
    <name type="scientific">Pseudomonas typographi</name>
    <dbReference type="NCBI Taxonomy" id="2715964"/>
    <lineage>
        <taxon>Bacteria</taxon>
        <taxon>Pseudomonadati</taxon>
        <taxon>Pseudomonadota</taxon>
        <taxon>Gammaproteobacteria</taxon>
        <taxon>Pseudomonadales</taxon>
        <taxon>Pseudomonadaceae</taxon>
        <taxon>Pseudomonas</taxon>
    </lineage>
</organism>
<evidence type="ECO:0000313" key="2">
    <source>
        <dbReference type="EMBL" id="MBD1597326.1"/>
    </source>
</evidence>
<protein>
    <recommendedName>
        <fullName evidence="4">Lipoprotein</fullName>
    </recommendedName>
</protein>
<gene>
    <name evidence="2" type="ORF">HAQ05_01175</name>
</gene>
<name>A0ABR7YVV0_9PSED</name>
<evidence type="ECO:0000256" key="1">
    <source>
        <dbReference type="SAM" id="MobiDB-lite"/>
    </source>
</evidence>
<dbReference type="EMBL" id="JAAOCA010000001">
    <property type="protein sequence ID" value="MBD1597326.1"/>
    <property type="molecule type" value="Genomic_DNA"/>
</dbReference>
<feature type="compositionally biased region" description="Polar residues" evidence="1">
    <location>
        <begin position="35"/>
        <end position="51"/>
    </location>
</feature>
<evidence type="ECO:0000313" key="3">
    <source>
        <dbReference type="Proteomes" id="UP000805841"/>
    </source>
</evidence>
<dbReference type="PROSITE" id="PS51257">
    <property type="entry name" value="PROKAR_LIPOPROTEIN"/>
    <property type="match status" value="1"/>
</dbReference>
<comment type="caution">
    <text evidence="2">The sequence shown here is derived from an EMBL/GenBank/DDBJ whole genome shotgun (WGS) entry which is preliminary data.</text>
</comment>
<keyword evidence="3" id="KW-1185">Reference proteome</keyword>
<sequence>MKVTVAVMAGCLALSGCSLFGGDREKTCEVFSPASVDTPSSQDTQRVQTAATGDPTGGGNKMQNCESQ</sequence>
<accession>A0ABR7YVV0</accession>
<evidence type="ECO:0008006" key="4">
    <source>
        <dbReference type="Google" id="ProtNLM"/>
    </source>
</evidence>